<dbReference type="GO" id="GO:0043130">
    <property type="term" value="F:ubiquitin binding"/>
    <property type="evidence" value="ECO:0007669"/>
    <property type="project" value="InterPro"/>
</dbReference>
<feature type="compositionally biased region" description="Basic residues" evidence="1">
    <location>
        <begin position="64"/>
        <end position="81"/>
    </location>
</feature>
<proteinExistence type="predicted"/>
<evidence type="ECO:0000313" key="4">
    <source>
        <dbReference type="Proteomes" id="UP000179807"/>
    </source>
</evidence>
<protein>
    <recommendedName>
        <fullName evidence="2">CUE domain-containing protein</fullName>
    </recommendedName>
</protein>
<dbReference type="SMART" id="SM00546">
    <property type="entry name" value="CUE"/>
    <property type="match status" value="1"/>
</dbReference>
<reference evidence="3" key="1">
    <citation type="submission" date="2016-10" db="EMBL/GenBank/DDBJ databases">
        <authorList>
            <person name="Benchimol M."/>
            <person name="Almeida L.G."/>
            <person name="Vasconcelos A.T."/>
            <person name="Perreira-Neves A."/>
            <person name="Rosa I.A."/>
            <person name="Tasca T."/>
            <person name="Bogo M.R."/>
            <person name="de Souza W."/>
        </authorList>
    </citation>
    <scope>NUCLEOTIDE SEQUENCE [LARGE SCALE GENOMIC DNA]</scope>
    <source>
        <strain evidence="3">K</strain>
    </source>
</reference>
<accession>A0A1J4KBT5</accession>
<feature type="region of interest" description="Disordered" evidence="1">
    <location>
        <begin position="48"/>
        <end position="82"/>
    </location>
</feature>
<feature type="compositionally biased region" description="Low complexity" evidence="1">
    <location>
        <begin position="48"/>
        <end position="63"/>
    </location>
</feature>
<dbReference type="VEuPathDB" id="TrichDB:TRFO_23220"/>
<evidence type="ECO:0000259" key="2">
    <source>
        <dbReference type="PROSITE" id="PS51140"/>
    </source>
</evidence>
<dbReference type="AlphaFoldDB" id="A0A1J4KBT5"/>
<evidence type="ECO:0000256" key="1">
    <source>
        <dbReference type="SAM" id="MobiDB-lite"/>
    </source>
</evidence>
<dbReference type="SUPFAM" id="SSF46934">
    <property type="entry name" value="UBA-like"/>
    <property type="match status" value="1"/>
</dbReference>
<feature type="compositionally biased region" description="Basic and acidic residues" evidence="1">
    <location>
        <begin position="1"/>
        <end position="16"/>
    </location>
</feature>
<organism evidence="3 4">
    <name type="scientific">Tritrichomonas foetus</name>
    <dbReference type="NCBI Taxonomy" id="1144522"/>
    <lineage>
        <taxon>Eukaryota</taxon>
        <taxon>Metamonada</taxon>
        <taxon>Parabasalia</taxon>
        <taxon>Tritrichomonadida</taxon>
        <taxon>Tritrichomonadidae</taxon>
        <taxon>Tritrichomonas</taxon>
    </lineage>
</organism>
<dbReference type="InterPro" id="IPR009060">
    <property type="entry name" value="UBA-like_sf"/>
</dbReference>
<name>A0A1J4KBT5_9EUKA</name>
<dbReference type="Proteomes" id="UP000179807">
    <property type="component" value="Unassembled WGS sequence"/>
</dbReference>
<keyword evidence="4" id="KW-1185">Reference proteome</keyword>
<dbReference type="PROSITE" id="PS51140">
    <property type="entry name" value="CUE"/>
    <property type="match status" value="1"/>
</dbReference>
<evidence type="ECO:0000313" key="3">
    <source>
        <dbReference type="EMBL" id="OHT08376.1"/>
    </source>
</evidence>
<dbReference type="EMBL" id="MLAK01000670">
    <property type="protein sequence ID" value="OHT08376.1"/>
    <property type="molecule type" value="Genomic_DNA"/>
</dbReference>
<dbReference type="CDD" id="cd14279">
    <property type="entry name" value="CUE"/>
    <property type="match status" value="1"/>
</dbReference>
<dbReference type="RefSeq" id="XP_068361512.1">
    <property type="nucleotide sequence ID" value="XM_068503030.1"/>
</dbReference>
<dbReference type="Pfam" id="PF02845">
    <property type="entry name" value="CUE"/>
    <property type="match status" value="1"/>
</dbReference>
<comment type="caution">
    <text evidence="3">The sequence shown here is derived from an EMBL/GenBank/DDBJ whole genome shotgun (WGS) entry which is preliminary data.</text>
</comment>
<dbReference type="InterPro" id="IPR003892">
    <property type="entry name" value="CUE"/>
</dbReference>
<dbReference type="Gene3D" id="1.10.8.10">
    <property type="entry name" value="DNA helicase RuvA subunit, C-terminal domain"/>
    <property type="match status" value="1"/>
</dbReference>
<sequence length="172" mass="19388">MSLRESDIRSRVKQLKEMLPQHSESTIERVLREKKGNIDSALTVLLSMSSDSKSHSSSTSGSSKPKKSKEHKHKSHKKKAQVHIFPADFLRWPPDAEVVREGFDGNDDITIKSEPEFVYQPPTISLQSDIQVGGFEAFSQPIINSGYERPEVTGWAKFKAKMKRGGKTYSQI</sequence>
<feature type="region of interest" description="Disordered" evidence="1">
    <location>
        <begin position="1"/>
        <end position="31"/>
    </location>
</feature>
<feature type="domain" description="CUE" evidence="2">
    <location>
        <begin position="7"/>
        <end position="50"/>
    </location>
</feature>
<gene>
    <name evidence="3" type="ORF">TRFO_23220</name>
</gene>
<dbReference type="GeneID" id="94837734"/>